<evidence type="ECO:0000256" key="3">
    <source>
        <dbReference type="ARBA" id="ARBA00023163"/>
    </source>
</evidence>
<dbReference type="GO" id="GO:0003700">
    <property type="term" value="F:DNA-binding transcription factor activity"/>
    <property type="evidence" value="ECO:0007669"/>
    <property type="project" value="InterPro"/>
</dbReference>
<dbReference type="Gene3D" id="1.10.10.60">
    <property type="entry name" value="Homeodomain-like"/>
    <property type="match status" value="1"/>
</dbReference>
<dbReference type="PANTHER" id="PTHR43280">
    <property type="entry name" value="ARAC-FAMILY TRANSCRIPTIONAL REGULATOR"/>
    <property type="match status" value="1"/>
</dbReference>
<dbReference type="Proteomes" id="UP000598820">
    <property type="component" value="Unassembled WGS sequence"/>
</dbReference>
<dbReference type="InterPro" id="IPR009057">
    <property type="entry name" value="Homeodomain-like_sf"/>
</dbReference>
<dbReference type="RefSeq" id="WP_190887481.1">
    <property type="nucleotide sequence ID" value="NZ_JACWZY010000009.1"/>
</dbReference>
<evidence type="ECO:0000313" key="6">
    <source>
        <dbReference type="Proteomes" id="UP000598820"/>
    </source>
</evidence>
<sequence>MQYIKIPPPASLERYVRYFWVVDNPTANGPRIFRPITDGCPGLMLQLEATTSVIDQYQKELPSFCLYGQTIRHREIHASEPFKAMGICFTPLALKTIFGLDAHELTDTCLDLNELLGNHDRFLQEQFWTATSLEQRINLLSNYLEEQLRINAIQTDNLTDYALRQLIRSKGNVSLKDLQAELNVSERLLERRFKQSVGISPNLFARICRFQASLHQLKTSRFDKLSDIAFDNGYADQSHFIRTFKEFAGFSPFRYQKTSNEVAENLAEWF</sequence>
<dbReference type="SUPFAM" id="SSF46689">
    <property type="entry name" value="Homeodomain-like"/>
    <property type="match status" value="1"/>
</dbReference>
<dbReference type="SMART" id="SM00342">
    <property type="entry name" value="HTH_ARAC"/>
    <property type="match status" value="1"/>
</dbReference>
<feature type="domain" description="HTH araC/xylS-type" evidence="4">
    <location>
        <begin position="156"/>
        <end position="258"/>
    </location>
</feature>
<evidence type="ECO:0000313" key="5">
    <source>
        <dbReference type="EMBL" id="MBD2701632.1"/>
    </source>
</evidence>
<gene>
    <name evidence="5" type="ORF">IC229_13355</name>
</gene>
<dbReference type="GO" id="GO:0043565">
    <property type="term" value="F:sequence-specific DNA binding"/>
    <property type="evidence" value="ECO:0007669"/>
    <property type="project" value="InterPro"/>
</dbReference>
<dbReference type="InterPro" id="IPR018060">
    <property type="entry name" value="HTH_AraC"/>
</dbReference>
<keyword evidence="2" id="KW-0238">DNA-binding</keyword>
<keyword evidence="3" id="KW-0804">Transcription</keyword>
<accession>A0A926XW26</accession>
<dbReference type="Pfam" id="PF20240">
    <property type="entry name" value="DUF6597"/>
    <property type="match status" value="1"/>
</dbReference>
<keyword evidence="6" id="KW-1185">Reference proteome</keyword>
<dbReference type="AlphaFoldDB" id="A0A926XW26"/>
<dbReference type="Pfam" id="PF12833">
    <property type="entry name" value="HTH_18"/>
    <property type="match status" value="1"/>
</dbReference>
<evidence type="ECO:0000256" key="2">
    <source>
        <dbReference type="ARBA" id="ARBA00023125"/>
    </source>
</evidence>
<dbReference type="EMBL" id="JACWZY010000009">
    <property type="protein sequence ID" value="MBD2701632.1"/>
    <property type="molecule type" value="Genomic_DNA"/>
</dbReference>
<evidence type="ECO:0000259" key="4">
    <source>
        <dbReference type="PROSITE" id="PS01124"/>
    </source>
</evidence>
<comment type="caution">
    <text evidence="5">The sequence shown here is derived from an EMBL/GenBank/DDBJ whole genome shotgun (WGS) entry which is preliminary data.</text>
</comment>
<keyword evidence="1" id="KW-0805">Transcription regulation</keyword>
<reference evidence="5" key="1">
    <citation type="submission" date="2020-09" db="EMBL/GenBank/DDBJ databases">
        <authorList>
            <person name="Kim M.K."/>
        </authorList>
    </citation>
    <scope>NUCLEOTIDE SEQUENCE</scope>
    <source>
        <strain evidence="5">BT702</strain>
    </source>
</reference>
<protein>
    <submittedName>
        <fullName evidence="5">Helix-turn-helix transcriptional regulator</fullName>
    </submittedName>
</protein>
<dbReference type="PANTHER" id="PTHR43280:SF2">
    <property type="entry name" value="HTH-TYPE TRANSCRIPTIONAL REGULATOR EXSA"/>
    <property type="match status" value="1"/>
</dbReference>
<dbReference type="PROSITE" id="PS01124">
    <property type="entry name" value="HTH_ARAC_FAMILY_2"/>
    <property type="match status" value="1"/>
</dbReference>
<organism evidence="5 6">
    <name type="scientific">Spirosoma profusum</name>
    <dbReference type="NCBI Taxonomy" id="2771354"/>
    <lineage>
        <taxon>Bacteria</taxon>
        <taxon>Pseudomonadati</taxon>
        <taxon>Bacteroidota</taxon>
        <taxon>Cytophagia</taxon>
        <taxon>Cytophagales</taxon>
        <taxon>Cytophagaceae</taxon>
        <taxon>Spirosoma</taxon>
    </lineage>
</organism>
<proteinExistence type="predicted"/>
<evidence type="ECO:0000256" key="1">
    <source>
        <dbReference type="ARBA" id="ARBA00023015"/>
    </source>
</evidence>
<dbReference type="InterPro" id="IPR046532">
    <property type="entry name" value="DUF6597"/>
</dbReference>
<name>A0A926XW26_9BACT</name>